<dbReference type="PANTHER" id="PTHR11439">
    <property type="entry name" value="GAG-POL-RELATED RETROTRANSPOSON"/>
    <property type="match status" value="1"/>
</dbReference>
<name>A0A6G0XXI9_9STRA</name>
<dbReference type="Pfam" id="PF25597">
    <property type="entry name" value="SH3_retrovirus"/>
    <property type="match status" value="1"/>
</dbReference>
<dbReference type="AlphaFoldDB" id="A0A6G0XXI9"/>
<dbReference type="SUPFAM" id="SSF56672">
    <property type="entry name" value="DNA/RNA polymerases"/>
    <property type="match status" value="1"/>
</dbReference>
<gene>
    <name evidence="3" type="ORF">Ae201684_000352</name>
</gene>
<dbReference type="Pfam" id="PF00665">
    <property type="entry name" value="rve"/>
    <property type="match status" value="1"/>
</dbReference>
<sequence length="1149" mass="127711">MTGDASLLTDLTDCDRMVVVATGAKTRATKMGTMRIKTSLGTVLVLKDVLLVDGMPHTLLSVATGMRKNPRCRLTFGEGECTIDHYGQPLAKATLNQTDKVFTLELARNDAQAMSITTTTSKSELWHQRAGHLPIAAINRCGALGLGIPSDLALPTAKCECCVQAKMAKVPNPKTHSRTFRPGECWVSDTKGPMRTSSVGGCKYYTVYVDAATHYKIVRFVHSTDATTQLENWKGIMAWSQTQTGNKVKVFRSDGGAEYSSADFEAELKRHGIHHESSTPDNQWQNGMAERAHRSLMEMAMAMLAHAGLARRWWAEAVNTTAFIQNRVVHGPKATATPIHALTGHRAKLDKLRVFGCVAYNMVKDPTRRDKLAPKATKCVFMGYAEHQRAWKLYDLESNKMTTGVHVTFCEDEFLGDRSKLDDYLVTTDDSDDEEDEGIHTQSTSQPAPPTVEPTDSTPRYQETREAIGAKGSAPSTPRRLFTGHPVGDQSSRRTLRLLDRLKRSDSGPRTHDDRNVMPSGMVLSPRDRLRPPSRDITAVHGRPTDNPTRELQGVASEPLDNSADANWTIDDSHVAASMTIDGIEFACSAMAPPVDVPQSHREAMAMKDHDEWAKAEQTELQQLRQAGTWKLVDLPPGRKLIGSRWTYAKKTNAAGEVVRYKARLVCKGFSQIHGVDYLDTFSPVVKMTTLRCCMALTATKKLAVLHADADTAFVQAPIDNDVLIYVDQPPGHSNGTKRKMLLIKALYGLKQAALVWFEHCRKIVVGLGFRPSDYDPCLYLRQHGEELEMVATYVDDILVFAWTTVKANSILDELEGKMKLKRQGEMSFFLGIKIEYDKNDAKITLTQEAYACKILACFGMTTCHGYTTPEVGDREDLWHDSSQPSTDQETYRSMVGSLMYLMTCTRPDISHAVQRLSRHLHEPRVPHTIGAKRVLRYVKHTIGTGLIFRSPDANLVGYCDASWATRPDRRSTTGFACFVSGGIVSWKSARQRVVALSTCEAEYVALAELAKEVVWLRGLLEDLSMRQDHPTLTWCDNKAAISTAENVGVASRSKHIDVRHHFIRQLIQAGVIDLRHVGTADQLADVLTKVSTRAAIDKFNASGKQKWDEAVGRNQPIRRRLIPSQVPNGAKFAIHLQNQHRGVLRGNM</sequence>
<dbReference type="GO" id="GO:0003676">
    <property type="term" value="F:nucleic acid binding"/>
    <property type="evidence" value="ECO:0007669"/>
    <property type="project" value="InterPro"/>
</dbReference>
<accession>A0A6G0XXI9</accession>
<keyword evidence="4" id="KW-1185">Reference proteome</keyword>
<protein>
    <recommendedName>
        <fullName evidence="2">Integrase catalytic domain-containing protein</fullName>
    </recommendedName>
</protein>
<comment type="caution">
    <text evidence="3">The sequence shown here is derived from an EMBL/GenBank/DDBJ whole genome shotgun (WGS) entry which is preliminary data.</text>
</comment>
<dbReference type="InterPro" id="IPR057670">
    <property type="entry name" value="SH3_retrovirus"/>
</dbReference>
<feature type="region of interest" description="Disordered" evidence="1">
    <location>
        <begin position="428"/>
        <end position="552"/>
    </location>
</feature>
<evidence type="ECO:0000313" key="3">
    <source>
        <dbReference type="EMBL" id="KAF0745324.1"/>
    </source>
</evidence>
<dbReference type="VEuPathDB" id="FungiDB:AeMF1_021541"/>
<dbReference type="InterPro" id="IPR001584">
    <property type="entry name" value="Integrase_cat-core"/>
</dbReference>
<feature type="compositionally biased region" description="Basic and acidic residues" evidence="1">
    <location>
        <begin position="497"/>
        <end position="516"/>
    </location>
</feature>
<feature type="domain" description="Integrase catalytic" evidence="2">
    <location>
        <begin position="178"/>
        <end position="346"/>
    </location>
</feature>
<proteinExistence type="predicted"/>
<dbReference type="CDD" id="cd09272">
    <property type="entry name" value="RNase_HI_RT_Ty1"/>
    <property type="match status" value="1"/>
</dbReference>
<dbReference type="PROSITE" id="PS50994">
    <property type="entry name" value="INTEGRASE"/>
    <property type="match status" value="1"/>
</dbReference>
<evidence type="ECO:0000256" key="1">
    <source>
        <dbReference type="SAM" id="MobiDB-lite"/>
    </source>
</evidence>
<organism evidence="3 4">
    <name type="scientific">Aphanomyces euteiches</name>
    <dbReference type="NCBI Taxonomy" id="100861"/>
    <lineage>
        <taxon>Eukaryota</taxon>
        <taxon>Sar</taxon>
        <taxon>Stramenopiles</taxon>
        <taxon>Oomycota</taxon>
        <taxon>Saprolegniomycetes</taxon>
        <taxon>Saprolegniales</taxon>
        <taxon>Verrucalvaceae</taxon>
        <taxon>Aphanomyces</taxon>
    </lineage>
</organism>
<evidence type="ECO:0000313" key="4">
    <source>
        <dbReference type="Proteomes" id="UP000481153"/>
    </source>
</evidence>
<dbReference type="Pfam" id="PF07727">
    <property type="entry name" value="RVT_2"/>
    <property type="match status" value="1"/>
</dbReference>
<dbReference type="InterPro" id="IPR043502">
    <property type="entry name" value="DNA/RNA_pol_sf"/>
</dbReference>
<dbReference type="PANTHER" id="PTHR11439:SF463">
    <property type="entry name" value="REVERSE TRANSCRIPTASE TY1_COPIA-TYPE DOMAIN-CONTAINING PROTEIN"/>
    <property type="match status" value="1"/>
</dbReference>
<dbReference type="Gene3D" id="3.30.420.10">
    <property type="entry name" value="Ribonuclease H-like superfamily/Ribonuclease H"/>
    <property type="match status" value="1"/>
</dbReference>
<dbReference type="EMBL" id="VJMJ01000002">
    <property type="protein sequence ID" value="KAF0745324.1"/>
    <property type="molecule type" value="Genomic_DNA"/>
</dbReference>
<reference evidence="3 4" key="1">
    <citation type="submission" date="2019-07" db="EMBL/GenBank/DDBJ databases">
        <title>Genomics analysis of Aphanomyces spp. identifies a new class of oomycete effector associated with host adaptation.</title>
        <authorList>
            <person name="Gaulin E."/>
        </authorList>
    </citation>
    <scope>NUCLEOTIDE SEQUENCE [LARGE SCALE GENOMIC DNA]</scope>
    <source>
        <strain evidence="3 4">ATCC 201684</strain>
    </source>
</reference>
<dbReference type="VEuPathDB" id="FungiDB:AeMF1_008408"/>
<dbReference type="Proteomes" id="UP000481153">
    <property type="component" value="Unassembled WGS sequence"/>
</dbReference>
<dbReference type="SUPFAM" id="SSF53098">
    <property type="entry name" value="Ribonuclease H-like"/>
    <property type="match status" value="1"/>
</dbReference>
<evidence type="ECO:0000259" key="2">
    <source>
        <dbReference type="PROSITE" id="PS50994"/>
    </source>
</evidence>
<dbReference type="InterPro" id="IPR036397">
    <property type="entry name" value="RNaseH_sf"/>
</dbReference>
<dbReference type="GO" id="GO:0015074">
    <property type="term" value="P:DNA integration"/>
    <property type="evidence" value="ECO:0007669"/>
    <property type="project" value="InterPro"/>
</dbReference>
<dbReference type="InterPro" id="IPR012337">
    <property type="entry name" value="RNaseH-like_sf"/>
</dbReference>
<dbReference type="VEuPathDB" id="FungiDB:AeMF1_021352"/>
<dbReference type="InterPro" id="IPR013103">
    <property type="entry name" value="RVT_2"/>
</dbReference>